<proteinExistence type="predicted"/>
<dbReference type="EMBL" id="HBUF01178340">
    <property type="protein sequence ID" value="CAG6654605.1"/>
    <property type="molecule type" value="Transcribed_RNA"/>
</dbReference>
<evidence type="ECO:0000256" key="1">
    <source>
        <dbReference type="ARBA" id="ARBA00022593"/>
    </source>
</evidence>
<dbReference type="Pfam" id="PF05648">
    <property type="entry name" value="PEX11"/>
    <property type="match status" value="1"/>
</dbReference>
<dbReference type="GO" id="GO:0005778">
    <property type="term" value="C:peroxisomal membrane"/>
    <property type="evidence" value="ECO:0007669"/>
    <property type="project" value="UniProtKB-SubCell"/>
</dbReference>
<evidence type="ECO:0000256" key="5">
    <source>
        <dbReference type="SAM" id="Phobius"/>
    </source>
</evidence>
<dbReference type="InterPro" id="IPR008733">
    <property type="entry name" value="PEX11"/>
</dbReference>
<dbReference type="EMBL" id="HBUF01012920">
    <property type="protein sequence ID" value="CAG6608721.1"/>
    <property type="molecule type" value="Transcribed_RNA"/>
</dbReference>
<keyword evidence="2 5" id="KW-0472">Membrane</keyword>
<evidence type="ECO:0000313" key="6">
    <source>
        <dbReference type="EMBL" id="CAG6608721.1"/>
    </source>
</evidence>
<protein>
    <submittedName>
        <fullName evidence="6">Peroxisomal membrane protein 11B</fullName>
    </submittedName>
</protein>
<accession>A0A8D8PNU3</accession>
<feature type="transmembrane region" description="Helical" evidence="5">
    <location>
        <begin position="198"/>
        <end position="218"/>
    </location>
</feature>
<keyword evidence="1" id="KW-0962">Peroxisome biogenesis</keyword>
<dbReference type="EMBL" id="HBUF01360075">
    <property type="protein sequence ID" value="CAG6720212.1"/>
    <property type="molecule type" value="Transcribed_RNA"/>
</dbReference>
<evidence type="ECO:0000256" key="2">
    <source>
        <dbReference type="ARBA" id="ARBA00023136"/>
    </source>
</evidence>
<keyword evidence="5" id="KW-0812">Transmembrane</keyword>
<keyword evidence="3" id="KW-0576">Peroxisome</keyword>
<dbReference type="EMBL" id="HBUF01360076">
    <property type="protein sequence ID" value="CAG6720213.1"/>
    <property type="molecule type" value="Transcribed_RNA"/>
</dbReference>
<dbReference type="GO" id="GO:0016559">
    <property type="term" value="P:peroxisome fission"/>
    <property type="evidence" value="ECO:0007669"/>
    <property type="project" value="InterPro"/>
</dbReference>
<dbReference type="PANTHER" id="PTHR12652:SF50">
    <property type="entry name" value="PEROXIN 11"/>
    <property type="match status" value="1"/>
</dbReference>
<evidence type="ECO:0000256" key="4">
    <source>
        <dbReference type="ARBA" id="ARBA00046271"/>
    </source>
</evidence>
<reference evidence="6" key="1">
    <citation type="submission" date="2021-05" db="EMBL/GenBank/DDBJ databases">
        <authorList>
            <person name="Alioto T."/>
            <person name="Alioto T."/>
            <person name="Gomez Garrido J."/>
        </authorList>
    </citation>
    <scope>NUCLEOTIDE SEQUENCE</scope>
</reference>
<evidence type="ECO:0000256" key="3">
    <source>
        <dbReference type="ARBA" id="ARBA00023140"/>
    </source>
</evidence>
<keyword evidence="5" id="KW-1133">Transmembrane helix</keyword>
<organism evidence="6">
    <name type="scientific">Cacopsylla melanoneura</name>
    <dbReference type="NCBI Taxonomy" id="428564"/>
    <lineage>
        <taxon>Eukaryota</taxon>
        <taxon>Metazoa</taxon>
        <taxon>Ecdysozoa</taxon>
        <taxon>Arthropoda</taxon>
        <taxon>Hexapoda</taxon>
        <taxon>Insecta</taxon>
        <taxon>Pterygota</taxon>
        <taxon>Neoptera</taxon>
        <taxon>Paraneoptera</taxon>
        <taxon>Hemiptera</taxon>
        <taxon>Sternorrhyncha</taxon>
        <taxon>Psylloidea</taxon>
        <taxon>Psyllidae</taxon>
        <taxon>Psyllinae</taxon>
        <taxon>Cacopsylla</taxon>
    </lineage>
</organism>
<sequence>MDQLIKLNNLTIFRDRVARLVQFASRVVWHITEKYSLMSKHSVEKIKLLEFHLAMFRRLLRLGRCFDTLYSALPLLHHPDKMVQMLVVLTKIAQGMFLLCDHIVWFGRVGLTEVDTLHWSGTANRYFFYSIVLMLARDFYEIMQLYDVTKHSLKNRQMSLTQLVCSNKTVFLDLLKNACDVFIPATGLGYVRFNPGTVGLFGVMSSAAALYTIVNPVYKMVP</sequence>
<dbReference type="EMBL" id="HBUF01178339">
    <property type="protein sequence ID" value="CAG6654604.1"/>
    <property type="molecule type" value="Transcribed_RNA"/>
</dbReference>
<name>A0A8D8PNU3_9HEMI</name>
<dbReference type="AlphaFoldDB" id="A0A8D8PNU3"/>
<comment type="subcellular location">
    <subcellularLocation>
        <location evidence="4">Peroxisome membrane</location>
    </subcellularLocation>
</comment>
<dbReference type="PANTHER" id="PTHR12652">
    <property type="entry name" value="PEROXISOMAL BIOGENESIS FACTOR 11"/>
    <property type="match status" value="1"/>
</dbReference>